<keyword evidence="2" id="KW-1185">Reference proteome</keyword>
<dbReference type="AlphaFoldDB" id="A0A7W6JXU1"/>
<accession>A0A7W6JXU1</accession>
<dbReference type="EC" id="6.2.1.30" evidence="1"/>
<proteinExistence type="predicted"/>
<evidence type="ECO:0000313" key="1">
    <source>
        <dbReference type="EMBL" id="MBB4100415.1"/>
    </source>
</evidence>
<dbReference type="Gene3D" id="3.40.50.12780">
    <property type="entry name" value="N-terminal domain of ligase-like"/>
    <property type="match status" value="1"/>
</dbReference>
<dbReference type="EMBL" id="JACIEH010000003">
    <property type="protein sequence ID" value="MBB4100415.1"/>
    <property type="molecule type" value="Genomic_DNA"/>
</dbReference>
<sequence>MTVSLAPRAEADAAAFAALIPDAEFTPGTADAVTRLPSFLSKIREAEALSGKPFAETDAALQDALVLRRLGQMVETLRLNPRWAERIAGAGIKGPLESFEQWQAIPIADKQVMRDYFMGSREGLVVPLSQGGFEIVASGGTSSGEPVEVVYSLRELHDTYRLAGEFMGRYQLAPFLDGPEAQWMITTLADYQMWSSGTMVGGVFQHIPRTNYIGAGPVTKDVFQHMMRYEGLKAFMGITASVALLPEMGEGLDDAARRSLRVAMYGSGVLNPRVRSELKARYPDVAVLSYFAATQAETIGLQLDPDTPWLATVPGLHLVEIVDADGRWVAEGEEGELVVTRLHAHEAPFPRLSIGDRVIRRPGMAGPGLTTQVFEFAGRSNDVIHLGDTQFSATRVLPGLVQALRPMGIDLDRAHELQFVNDRPTRTLRLLASVDAPEPLGKRVDFLGYPALLHAFSQAMSGSLSLFNQGEANFAYIAKSGYRFELRFVARDGAEIERTSVGKTPLLRDVHG</sequence>
<dbReference type="GO" id="GO:0047475">
    <property type="term" value="F:phenylacetate-CoA ligase activity"/>
    <property type="evidence" value="ECO:0007669"/>
    <property type="project" value="UniProtKB-EC"/>
</dbReference>
<dbReference type="RefSeq" id="WP_183999710.1">
    <property type="nucleotide sequence ID" value="NZ_JACIEH010000003.1"/>
</dbReference>
<name>A0A7W6JXU1_9SPHN</name>
<organism evidence="1 2">
    <name type="scientific">Sphingomonas kyeonggiensis</name>
    <dbReference type="NCBI Taxonomy" id="1268553"/>
    <lineage>
        <taxon>Bacteria</taxon>
        <taxon>Pseudomonadati</taxon>
        <taxon>Pseudomonadota</taxon>
        <taxon>Alphaproteobacteria</taxon>
        <taxon>Sphingomonadales</taxon>
        <taxon>Sphingomonadaceae</taxon>
        <taxon>Sphingomonas</taxon>
    </lineage>
</organism>
<gene>
    <name evidence="1" type="ORF">GGR46_003987</name>
</gene>
<protein>
    <submittedName>
        <fullName evidence="1">Phenylacetate-CoA ligase</fullName>
        <ecNumber evidence="1">6.2.1.30</ecNumber>
    </submittedName>
</protein>
<comment type="caution">
    <text evidence="1">The sequence shown here is derived from an EMBL/GenBank/DDBJ whole genome shotgun (WGS) entry which is preliminary data.</text>
</comment>
<keyword evidence="1" id="KW-0436">Ligase</keyword>
<dbReference type="PANTHER" id="PTHR43845:SF1">
    <property type="entry name" value="BLR5969 PROTEIN"/>
    <property type="match status" value="1"/>
</dbReference>
<dbReference type="PANTHER" id="PTHR43845">
    <property type="entry name" value="BLR5969 PROTEIN"/>
    <property type="match status" value="1"/>
</dbReference>
<dbReference type="SUPFAM" id="SSF56801">
    <property type="entry name" value="Acetyl-CoA synthetase-like"/>
    <property type="match status" value="1"/>
</dbReference>
<reference evidence="1 2" key="1">
    <citation type="submission" date="2020-08" db="EMBL/GenBank/DDBJ databases">
        <title>Genomic Encyclopedia of Type Strains, Phase IV (KMG-IV): sequencing the most valuable type-strain genomes for metagenomic binning, comparative biology and taxonomic classification.</title>
        <authorList>
            <person name="Goeker M."/>
        </authorList>
    </citation>
    <scope>NUCLEOTIDE SEQUENCE [LARGE SCALE GENOMIC DNA]</scope>
    <source>
        <strain evidence="1 2">DSM 101806</strain>
    </source>
</reference>
<dbReference type="InterPro" id="IPR042099">
    <property type="entry name" value="ANL_N_sf"/>
</dbReference>
<dbReference type="Proteomes" id="UP000557392">
    <property type="component" value="Unassembled WGS sequence"/>
</dbReference>
<evidence type="ECO:0000313" key="2">
    <source>
        <dbReference type="Proteomes" id="UP000557392"/>
    </source>
</evidence>